<name>A0A0A9AJD3_ARUDO</name>
<proteinExistence type="predicted"/>
<evidence type="ECO:0000313" key="1">
    <source>
        <dbReference type="EMBL" id="JAD51809.1"/>
    </source>
</evidence>
<reference evidence="1" key="1">
    <citation type="submission" date="2014-09" db="EMBL/GenBank/DDBJ databases">
        <authorList>
            <person name="Magalhaes I.L.F."/>
            <person name="Oliveira U."/>
            <person name="Santos F.R."/>
            <person name="Vidigal T.H.D.A."/>
            <person name="Brescovit A.D."/>
            <person name="Santos A.J."/>
        </authorList>
    </citation>
    <scope>NUCLEOTIDE SEQUENCE</scope>
    <source>
        <tissue evidence="1">Shoot tissue taken approximately 20 cm above the soil surface</tissue>
    </source>
</reference>
<accession>A0A0A9AJD3</accession>
<dbReference type="EMBL" id="GBRH01246086">
    <property type="protein sequence ID" value="JAD51809.1"/>
    <property type="molecule type" value="Transcribed_RNA"/>
</dbReference>
<reference evidence="1" key="2">
    <citation type="journal article" date="2015" name="Data Brief">
        <title>Shoot transcriptome of the giant reed, Arundo donax.</title>
        <authorList>
            <person name="Barrero R.A."/>
            <person name="Guerrero F.D."/>
            <person name="Moolhuijzen P."/>
            <person name="Goolsby J.A."/>
            <person name="Tidwell J."/>
            <person name="Bellgard S.E."/>
            <person name="Bellgard M.I."/>
        </authorList>
    </citation>
    <scope>NUCLEOTIDE SEQUENCE</scope>
    <source>
        <tissue evidence="1">Shoot tissue taken approximately 20 cm above the soil surface</tissue>
    </source>
</reference>
<dbReference type="AlphaFoldDB" id="A0A0A9AJD3"/>
<protein>
    <submittedName>
        <fullName evidence="1">Uncharacterized protein</fullName>
    </submittedName>
</protein>
<organism evidence="1">
    <name type="scientific">Arundo donax</name>
    <name type="common">Giant reed</name>
    <name type="synonym">Donax arundinaceus</name>
    <dbReference type="NCBI Taxonomy" id="35708"/>
    <lineage>
        <taxon>Eukaryota</taxon>
        <taxon>Viridiplantae</taxon>
        <taxon>Streptophyta</taxon>
        <taxon>Embryophyta</taxon>
        <taxon>Tracheophyta</taxon>
        <taxon>Spermatophyta</taxon>
        <taxon>Magnoliopsida</taxon>
        <taxon>Liliopsida</taxon>
        <taxon>Poales</taxon>
        <taxon>Poaceae</taxon>
        <taxon>PACMAD clade</taxon>
        <taxon>Arundinoideae</taxon>
        <taxon>Arundineae</taxon>
        <taxon>Arundo</taxon>
    </lineage>
</organism>
<sequence length="17" mass="1923">MRALKSVVLTVTCHVCY</sequence>